<evidence type="ECO:0000313" key="2">
    <source>
        <dbReference type="Proteomes" id="UP000324222"/>
    </source>
</evidence>
<keyword evidence="2" id="KW-1185">Reference proteome</keyword>
<protein>
    <submittedName>
        <fullName evidence="1">Uncharacterized protein</fullName>
    </submittedName>
</protein>
<reference evidence="1 2" key="1">
    <citation type="submission" date="2019-05" db="EMBL/GenBank/DDBJ databases">
        <title>Another draft genome of Portunus trituberculatus and its Hox gene families provides insights of decapod evolution.</title>
        <authorList>
            <person name="Jeong J.-H."/>
            <person name="Song I."/>
            <person name="Kim S."/>
            <person name="Choi T."/>
            <person name="Kim D."/>
            <person name="Ryu S."/>
            <person name="Kim W."/>
        </authorList>
    </citation>
    <scope>NUCLEOTIDE SEQUENCE [LARGE SCALE GENOMIC DNA]</scope>
    <source>
        <tissue evidence="1">Muscle</tissue>
    </source>
</reference>
<gene>
    <name evidence="1" type="ORF">E2C01_062745</name>
</gene>
<proteinExistence type="predicted"/>
<evidence type="ECO:0000313" key="1">
    <source>
        <dbReference type="EMBL" id="MPC68543.1"/>
    </source>
</evidence>
<comment type="caution">
    <text evidence="1">The sequence shown here is derived from an EMBL/GenBank/DDBJ whole genome shotgun (WGS) entry which is preliminary data.</text>
</comment>
<dbReference type="Proteomes" id="UP000324222">
    <property type="component" value="Unassembled WGS sequence"/>
</dbReference>
<organism evidence="1 2">
    <name type="scientific">Portunus trituberculatus</name>
    <name type="common">Swimming crab</name>
    <name type="synonym">Neptunus trituberculatus</name>
    <dbReference type="NCBI Taxonomy" id="210409"/>
    <lineage>
        <taxon>Eukaryota</taxon>
        <taxon>Metazoa</taxon>
        <taxon>Ecdysozoa</taxon>
        <taxon>Arthropoda</taxon>
        <taxon>Crustacea</taxon>
        <taxon>Multicrustacea</taxon>
        <taxon>Malacostraca</taxon>
        <taxon>Eumalacostraca</taxon>
        <taxon>Eucarida</taxon>
        <taxon>Decapoda</taxon>
        <taxon>Pleocyemata</taxon>
        <taxon>Brachyura</taxon>
        <taxon>Eubrachyura</taxon>
        <taxon>Portunoidea</taxon>
        <taxon>Portunidae</taxon>
        <taxon>Portuninae</taxon>
        <taxon>Portunus</taxon>
    </lineage>
</organism>
<name>A0A5B7HEJ6_PORTR</name>
<dbReference type="EMBL" id="VSRR010028003">
    <property type="protein sequence ID" value="MPC68543.1"/>
    <property type="molecule type" value="Genomic_DNA"/>
</dbReference>
<dbReference type="AlphaFoldDB" id="A0A5B7HEJ6"/>
<accession>A0A5B7HEJ6</accession>
<sequence>MNISQRFVSCTSLSHSVTPITSISSFTTSINLSPASSFLFSWRVDSPPSSSSSPPSTQAILLKRTRARYLLILYISCTDDIFYTLIEFRLKSGLKLGLPGFSQHLS</sequence>